<dbReference type="PROSITE" id="PS01085">
    <property type="entry name" value="RIBUL_P_3_EPIMER_1"/>
    <property type="match status" value="1"/>
</dbReference>
<dbReference type="GO" id="GO:0016857">
    <property type="term" value="F:racemase and epimerase activity, acting on carbohydrates and derivatives"/>
    <property type="evidence" value="ECO:0007669"/>
    <property type="project" value="InterPro"/>
</dbReference>
<dbReference type="InterPro" id="IPR011060">
    <property type="entry name" value="RibuloseP-bd_barrel"/>
</dbReference>
<organism evidence="3 4">
    <name type="scientific">Mycoplasmopsis pullorum</name>
    <dbReference type="NCBI Taxonomy" id="48003"/>
    <lineage>
        <taxon>Bacteria</taxon>
        <taxon>Bacillati</taxon>
        <taxon>Mycoplasmatota</taxon>
        <taxon>Mycoplasmoidales</taxon>
        <taxon>Metamycoplasmataceae</taxon>
        <taxon>Mycoplasmopsis</taxon>
    </lineage>
</organism>
<evidence type="ECO:0000313" key="3">
    <source>
        <dbReference type="EMBL" id="APJ38183.1"/>
    </source>
</evidence>
<gene>
    <name evidence="3" type="ORF">BLA55_00565</name>
</gene>
<evidence type="ECO:0000256" key="1">
    <source>
        <dbReference type="ARBA" id="ARBA00022723"/>
    </source>
</evidence>
<evidence type="ECO:0000256" key="2">
    <source>
        <dbReference type="ARBA" id="ARBA00023235"/>
    </source>
</evidence>
<proteinExistence type="predicted"/>
<dbReference type="InterPro" id="IPR013785">
    <property type="entry name" value="Aldolase_TIM"/>
</dbReference>
<dbReference type="EMBL" id="CP017813">
    <property type="protein sequence ID" value="APJ38183.1"/>
    <property type="molecule type" value="Genomic_DNA"/>
</dbReference>
<accession>A0A1L4FRE3</accession>
<protein>
    <submittedName>
        <fullName evidence="3">Ribulose-phosphate 3-epimerase</fullName>
    </submittedName>
</protein>
<dbReference type="SUPFAM" id="SSF51366">
    <property type="entry name" value="Ribulose-phoshate binding barrel"/>
    <property type="match status" value="1"/>
</dbReference>
<dbReference type="NCBIfam" id="NF004076">
    <property type="entry name" value="PRK05581.1-4"/>
    <property type="match status" value="1"/>
</dbReference>
<keyword evidence="1" id="KW-0479">Metal-binding</keyword>
<dbReference type="KEGG" id="mpul:BLA55_00565"/>
<dbReference type="Pfam" id="PF00834">
    <property type="entry name" value="Ribul_P_3_epim"/>
    <property type="match status" value="1"/>
</dbReference>
<dbReference type="RefSeq" id="WP_073372188.1">
    <property type="nucleotide sequence ID" value="NZ_CP017813.1"/>
</dbReference>
<sequence length="223" mass="25311">MTKKYVTPSLLNVESQKRLEIAKELINAGVKWIHYDVMDGEFVPNTAISYQEIKNIREKAPKHIMDAHLMVNDPLSYLDEFKNVVDIVTIHFEAIDDLEEFKEFLIENYHEIKIGLAIKPNTSVERIVEFLPYLALVLVMSVEPGKGGQRFIETSLQKINQLKILRLKNSYDYLIQVDGGINNETGPLAFEAGADAAVAGTYLVFEPTTNRIKSILGHKFKMA</sequence>
<dbReference type="GO" id="GO:0005975">
    <property type="term" value="P:carbohydrate metabolic process"/>
    <property type="evidence" value="ECO:0007669"/>
    <property type="project" value="InterPro"/>
</dbReference>
<keyword evidence="2" id="KW-0413">Isomerase</keyword>
<dbReference type="InterPro" id="IPR000056">
    <property type="entry name" value="Ribul_P_3_epim-like"/>
</dbReference>
<keyword evidence="4" id="KW-1185">Reference proteome</keyword>
<evidence type="ECO:0000313" key="4">
    <source>
        <dbReference type="Proteomes" id="UP000184322"/>
    </source>
</evidence>
<dbReference type="CDD" id="cd00429">
    <property type="entry name" value="RPE"/>
    <property type="match status" value="1"/>
</dbReference>
<dbReference type="PANTHER" id="PTHR11749">
    <property type="entry name" value="RIBULOSE-5-PHOSPHATE-3-EPIMERASE"/>
    <property type="match status" value="1"/>
</dbReference>
<dbReference type="PROSITE" id="PS01086">
    <property type="entry name" value="RIBUL_P_3_EPIMER_2"/>
    <property type="match status" value="1"/>
</dbReference>
<dbReference type="Proteomes" id="UP000184322">
    <property type="component" value="Chromosome"/>
</dbReference>
<dbReference type="Gene3D" id="3.20.20.70">
    <property type="entry name" value="Aldolase class I"/>
    <property type="match status" value="1"/>
</dbReference>
<dbReference type="STRING" id="48003.BLA55_00565"/>
<dbReference type="OrthoDB" id="1645589at2"/>
<name>A0A1L4FRE3_9BACT</name>
<dbReference type="AlphaFoldDB" id="A0A1L4FRE3"/>
<dbReference type="GO" id="GO:0046872">
    <property type="term" value="F:metal ion binding"/>
    <property type="evidence" value="ECO:0007669"/>
    <property type="project" value="UniProtKB-KW"/>
</dbReference>
<reference evidence="4" key="1">
    <citation type="submission" date="2016-10" db="EMBL/GenBank/DDBJ databases">
        <authorList>
            <person name="Beylefeld A."/>
            <person name="Abolnik C."/>
        </authorList>
    </citation>
    <scope>NUCLEOTIDE SEQUENCE [LARGE SCALE GENOMIC DNA]</scope>
    <source>
        <strain evidence="4">B359_6</strain>
    </source>
</reference>